<dbReference type="PROSITE" id="PS51318">
    <property type="entry name" value="TAT"/>
    <property type="match status" value="1"/>
</dbReference>
<comment type="caution">
    <text evidence="1">The sequence shown here is derived from an EMBL/GenBank/DDBJ whole genome shotgun (WGS) entry which is preliminary data.</text>
</comment>
<reference evidence="1" key="2">
    <citation type="journal article" date="2011" name="Microb. Ecol.">
        <title>Taxonomic and Functional Metagenomic Profiling of the Microbial Community in the Anoxic Sediment of a Sub-saline Shallow Lake (Laguna de Carrizo, Central Spain).</title>
        <authorList>
            <person name="Ferrer M."/>
            <person name="Guazzaroni M.E."/>
            <person name="Richter M."/>
            <person name="Garcia-Salamanca A."/>
            <person name="Yarza P."/>
            <person name="Suarez-Suarez A."/>
            <person name="Solano J."/>
            <person name="Alcaide M."/>
            <person name="van Dillewijn P."/>
            <person name="Molina-Henares M.A."/>
            <person name="Lopez-Cortes N."/>
            <person name="Al-Ramahi Y."/>
            <person name="Guerrero C."/>
            <person name="Acosta A."/>
            <person name="de Eugenio L.I."/>
            <person name="Martinez V."/>
            <person name="Marques S."/>
            <person name="Rojo F."/>
            <person name="Santero E."/>
            <person name="Genilloud O."/>
            <person name="Perez-Perez J."/>
            <person name="Rossello-Mora R."/>
            <person name="Ramos J.L."/>
        </authorList>
    </citation>
    <scope>NUCLEOTIDE SEQUENCE</scope>
</reference>
<accession>D9PLK6</accession>
<evidence type="ECO:0000313" key="1">
    <source>
        <dbReference type="EMBL" id="EFK95559.1"/>
    </source>
</evidence>
<proteinExistence type="predicted"/>
<reference evidence="1" key="1">
    <citation type="submission" date="2010-07" db="EMBL/GenBank/DDBJ databases">
        <authorList>
            <consortium name="CONSOLIDER consortium CSD2007-00005"/>
            <person name="Guazzaroni M.-E."/>
            <person name="Richter M."/>
            <person name="Garcia-Salamanca A."/>
            <person name="Yarza P."/>
            <person name="Ferrer M."/>
        </authorList>
    </citation>
    <scope>NUCLEOTIDE SEQUENCE</scope>
</reference>
<name>D9PLK6_9ZZZZ</name>
<organism evidence="1">
    <name type="scientific">sediment metagenome</name>
    <dbReference type="NCBI Taxonomy" id="749907"/>
    <lineage>
        <taxon>unclassified sequences</taxon>
        <taxon>metagenomes</taxon>
        <taxon>ecological metagenomes</taxon>
    </lineage>
</organism>
<protein>
    <submittedName>
        <fullName evidence="1">Uncharacterized protein</fullName>
    </submittedName>
</protein>
<dbReference type="EMBL" id="ADZX01000738">
    <property type="protein sequence ID" value="EFK95559.1"/>
    <property type="molecule type" value="Genomic_DNA"/>
</dbReference>
<dbReference type="AlphaFoldDB" id="D9PLK6"/>
<sequence>MSIPINRRTLLVTAAATILATAVVPLAVARADALARVDVYDRSAGEALPVYRHHGRRYVEGQPGNEYAVRIRNCTDRRLLAVLSVDGVNAVTGATASPVNRAMSSSRATT</sequence>
<gene>
    <name evidence="1" type="ORF">LDC_2429</name>
</gene>
<dbReference type="InterPro" id="IPR006311">
    <property type="entry name" value="TAT_signal"/>
</dbReference>